<evidence type="ECO:0000256" key="1">
    <source>
        <dbReference type="SAM" id="SignalP"/>
    </source>
</evidence>
<dbReference type="GO" id="GO:0046872">
    <property type="term" value="F:metal ion binding"/>
    <property type="evidence" value="ECO:0007669"/>
    <property type="project" value="InterPro"/>
</dbReference>
<dbReference type="GO" id="GO:0006508">
    <property type="term" value="P:proteolysis"/>
    <property type="evidence" value="ECO:0007669"/>
    <property type="project" value="UniProtKB-KW"/>
</dbReference>
<dbReference type="AlphaFoldDB" id="A0A560HZV7"/>
<dbReference type="SUPFAM" id="SSF63411">
    <property type="entry name" value="LuxS/MPP-like metallohydrolase"/>
    <property type="match status" value="2"/>
</dbReference>
<dbReference type="EMBL" id="VITT01000019">
    <property type="protein sequence ID" value="TWB52188.1"/>
    <property type="molecule type" value="Genomic_DNA"/>
</dbReference>
<evidence type="ECO:0000313" key="4">
    <source>
        <dbReference type="Proteomes" id="UP000318050"/>
    </source>
</evidence>
<comment type="caution">
    <text evidence="3">The sequence shown here is derived from an EMBL/GenBank/DDBJ whole genome shotgun (WGS) entry which is preliminary data.</text>
</comment>
<protein>
    <submittedName>
        <fullName evidence="3">Zinc protease</fullName>
    </submittedName>
</protein>
<keyword evidence="3" id="KW-0378">Hydrolase</keyword>
<feature type="signal peptide" evidence="1">
    <location>
        <begin position="1"/>
        <end position="28"/>
    </location>
</feature>
<organism evidence="3 4">
    <name type="scientific">Nitrospirillum amazonense</name>
    <dbReference type="NCBI Taxonomy" id="28077"/>
    <lineage>
        <taxon>Bacteria</taxon>
        <taxon>Pseudomonadati</taxon>
        <taxon>Pseudomonadota</taxon>
        <taxon>Alphaproteobacteria</taxon>
        <taxon>Rhodospirillales</taxon>
        <taxon>Azospirillaceae</taxon>
        <taxon>Nitrospirillum</taxon>
    </lineage>
</organism>
<dbReference type="Pfam" id="PF05193">
    <property type="entry name" value="Peptidase_M16_C"/>
    <property type="match status" value="1"/>
</dbReference>
<gene>
    <name evidence="3" type="ORF">FBZ92_11951</name>
</gene>
<dbReference type="InterPro" id="IPR007863">
    <property type="entry name" value="Peptidase_M16_C"/>
</dbReference>
<reference evidence="3 4" key="1">
    <citation type="submission" date="2019-06" db="EMBL/GenBank/DDBJ databases">
        <title>Genomic Encyclopedia of Type Strains, Phase IV (KMG-V): Genome sequencing to study the core and pangenomes of soil and plant-associated prokaryotes.</title>
        <authorList>
            <person name="Whitman W."/>
        </authorList>
    </citation>
    <scope>NUCLEOTIDE SEQUENCE [LARGE SCALE GENOMIC DNA]</scope>
    <source>
        <strain evidence="3 4">BR 11140</strain>
    </source>
</reference>
<dbReference type="Proteomes" id="UP000318050">
    <property type="component" value="Unassembled WGS sequence"/>
</dbReference>
<dbReference type="InterPro" id="IPR050361">
    <property type="entry name" value="MPP/UQCRC_Complex"/>
</dbReference>
<sequence length="467" mass="49539">MKAPWVSQWAFQWALVLALVLLGQPARAATVTKTSLVKVSPAKASLVERVVSPGGIEVWLVRDAKNPIIALDWSFRGGAATDPADRLGLAAMAAGLLDEGAGDLDSAAFQGRLADRSIGLAFNASRDWFSGALLTLRENREEAFTLARMALTAPRFDADAVARIRGQLQVAVRREEADPVTVAYHTLARRLFPDHPYGRPLRGTTDTLAAITADDLRGFATRRLARDGLLVTAAGDIDPAELGAAVDWIFGALPAAPAPVAIPDALPETLPEALPSADARPVAVSWPGPQSLFVQAGAGIPPGDPDWPAALLLSHILGGEGLESRLAEAVRTRRGLSYDVQCNLQSYAHADLFIVSGSTANATVGQALGLVRHTLAEVAVHGVTARELRDAQTYLIGSFPLQFTNDRAIAALLLDIRRDGYAAGFLDRRDALLRQVTLADVRRVAARLLRPDAMATVVVGGAAGPLR</sequence>
<name>A0A560HZV7_9PROT</name>
<keyword evidence="1" id="KW-0732">Signal</keyword>
<dbReference type="PANTHER" id="PTHR11851">
    <property type="entry name" value="METALLOPROTEASE"/>
    <property type="match status" value="1"/>
</dbReference>
<dbReference type="Gene3D" id="3.30.830.10">
    <property type="entry name" value="Metalloenzyme, LuxS/M16 peptidase-like"/>
    <property type="match status" value="2"/>
</dbReference>
<evidence type="ECO:0000313" key="3">
    <source>
        <dbReference type="EMBL" id="TWB52188.1"/>
    </source>
</evidence>
<dbReference type="GO" id="GO:0008233">
    <property type="term" value="F:peptidase activity"/>
    <property type="evidence" value="ECO:0007669"/>
    <property type="project" value="UniProtKB-KW"/>
</dbReference>
<keyword evidence="3" id="KW-0645">Protease</keyword>
<dbReference type="InterPro" id="IPR011249">
    <property type="entry name" value="Metalloenz_LuxS/M16"/>
</dbReference>
<dbReference type="OrthoDB" id="9811314at2"/>
<accession>A0A560HZV7</accession>
<evidence type="ECO:0000259" key="2">
    <source>
        <dbReference type="Pfam" id="PF05193"/>
    </source>
</evidence>
<feature type="domain" description="Peptidase M16 C-terminal" evidence="2">
    <location>
        <begin position="211"/>
        <end position="393"/>
    </location>
</feature>
<feature type="chain" id="PRO_5021798028" evidence="1">
    <location>
        <begin position="29"/>
        <end position="467"/>
    </location>
</feature>
<proteinExistence type="predicted"/>